<proteinExistence type="predicted"/>
<organism evidence="1 2">
    <name type="scientific">Planomicrobium okeanokoites</name>
    <name type="common">Planococcus okeanokoites</name>
    <name type="synonym">Flavobacterium okeanokoites</name>
    <dbReference type="NCBI Taxonomy" id="244"/>
    <lineage>
        <taxon>Bacteria</taxon>
        <taxon>Bacillati</taxon>
        <taxon>Bacillota</taxon>
        <taxon>Bacilli</taxon>
        <taxon>Bacillales</taxon>
        <taxon>Caryophanaceae</taxon>
        <taxon>Planomicrobium</taxon>
    </lineage>
</organism>
<protein>
    <submittedName>
        <fullName evidence="1">Uncharacterized protein</fullName>
    </submittedName>
</protein>
<dbReference type="RefSeq" id="WP_165850162.1">
    <property type="nucleotide sequence ID" value="NZ_JBHRUJ010000004.1"/>
</dbReference>
<reference evidence="2" key="1">
    <citation type="journal article" date="2019" name="Int. J. Syst. Evol. Microbiol.">
        <title>The Global Catalogue of Microorganisms (GCM) 10K type strain sequencing project: providing services to taxonomists for standard genome sequencing and annotation.</title>
        <authorList>
            <consortium name="The Broad Institute Genomics Platform"/>
            <consortium name="The Broad Institute Genome Sequencing Center for Infectious Disease"/>
            <person name="Wu L."/>
            <person name="Ma J."/>
        </authorList>
    </citation>
    <scope>NUCLEOTIDE SEQUENCE [LARGE SCALE GENOMIC DNA]</scope>
    <source>
        <strain evidence="2">CCM 320</strain>
    </source>
</reference>
<name>A0ABV7KL59_PLAOK</name>
<keyword evidence="2" id="KW-1185">Reference proteome</keyword>
<accession>A0ABV7KL59</accession>
<gene>
    <name evidence="1" type="ORF">ACFOEJ_03585</name>
</gene>
<dbReference type="EMBL" id="JBHRUJ010000004">
    <property type="protein sequence ID" value="MFC3210155.1"/>
    <property type="molecule type" value="Genomic_DNA"/>
</dbReference>
<comment type="caution">
    <text evidence="1">The sequence shown here is derived from an EMBL/GenBank/DDBJ whole genome shotgun (WGS) entry which is preliminary data.</text>
</comment>
<dbReference type="Proteomes" id="UP001595625">
    <property type="component" value="Unassembled WGS sequence"/>
</dbReference>
<evidence type="ECO:0000313" key="2">
    <source>
        <dbReference type="Proteomes" id="UP001595625"/>
    </source>
</evidence>
<evidence type="ECO:0000313" key="1">
    <source>
        <dbReference type="EMBL" id="MFC3210155.1"/>
    </source>
</evidence>
<sequence>MRVKTIYAWSETGMDRKVNEFLESTPAEVVDIKFGTPIFFFSAMIMYKPADSNKSISF</sequence>